<dbReference type="Pfam" id="PF12796">
    <property type="entry name" value="Ank_2"/>
    <property type="match status" value="2"/>
</dbReference>
<reference evidence="8" key="2">
    <citation type="submission" date="2020-04" db="EMBL/GenBank/DDBJ databases">
        <authorList>
            <consortium name="NCBI Genome Project"/>
        </authorList>
    </citation>
    <scope>NUCLEOTIDE SEQUENCE</scope>
    <source>
        <strain evidence="8">CBS 781.70</strain>
    </source>
</reference>
<feature type="repeat" description="ANK" evidence="3">
    <location>
        <begin position="429"/>
        <end position="462"/>
    </location>
</feature>
<reference evidence="8" key="3">
    <citation type="submission" date="2025-04" db="UniProtKB">
        <authorList>
            <consortium name="RefSeq"/>
        </authorList>
    </citation>
    <scope>IDENTIFICATION</scope>
    <source>
        <strain evidence="8">CBS 781.70</strain>
    </source>
</reference>
<name>A0A6G1FZK1_9PEZI</name>
<dbReference type="Pfam" id="PF03009">
    <property type="entry name" value="GDPD"/>
    <property type="match status" value="1"/>
</dbReference>
<dbReference type="InterPro" id="IPR036770">
    <property type="entry name" value="Ankyrin_rpt-contain_sf"/>
</dbReference>
<dbReference type="GO" id="GO:0006629">
    <property type="term" value="P:lipid metabolic process"/>
    <property type="evidence" value="ECO:0007669"/>
    <property type="project" value="InterPro"/>
</dbReference>
<evidence type="ECO:0000313" key="8">
    <source>
        <dbReference type="RefSeq" id="XP_033532742.1"/>
    </source>
</evidence>
<keyword evidence="1" id="KW-0677">Repeat</keyword>
<feature type="repeat" description="ANK" evidence="3">
    <location>
        <begin position="364"/>
        <end position="396"/>
    </location>
</feature>
<evidence type="ECO:0000259" key="5">
    <source>
        <dbReference type="PROSITE" id="PS51704"/>
    </source>
</evidence>
<dbReference type="AlphaFoldDB" id="A0A6G1FZK1"/>
<evidence type="ECO:0000313" key="7">
    <source>
        <dbReference type="Proteomes" id="UP000504638"/>
    </source>
</evidence>
<dbReference type="RefSeq" id="XP_033532742.1">
    <property type="nucleotide sequence ID" value="XM_033681394.1"/>
</dbReference>
<dbReference type="InterPro" id="IPR057506">
    <property type="entry name" value="C2_GPCPD1"/>
</dbReference>
<dbReference type="PANTHER" id="PTHR24198">
    <property type="entry name" value="ANKYRIN REPEAT AND PROTEIN KINASE DOMAIN-CONTAINING PROTEIN"/>
    <property type="match status" value="1"/>
</dbReference>
<dbReference type="InterPro" id="IPR017946">
    <property type="entry name" value="PLC-like_Pdiesterase_TIM-brl"/>
</dbReference>
<dbReference type="Pfam" id="PF03105">
    <property type="entry name" value="SPX"/>
    <property type="match status" value="1"/>
</dbReference>
<dbReference type="PANTHER" id="PTHR24198:SF165">
    <property type="entry name" value="ANKYRIN REPEAT-CONTAINING PROTEIN-RELATED"/>
    <property type="match status" value="1"/>
</dbReference>
<evidence type="ECO:0000256" key="3">
    <source>
        <dbReference type="PROSITE-ProRule" id="PRU00023"/>
    </source>
</evidence>
<evidence type="ECO:0000256" key="1">
    <source>
        <dbReference type="ARBA" id="ARBA00022737"/>
    </source>
</evidence>
<dbReference type="SUPFAM" id="SSF48403">
    <property type="entry name" value="Ankyrin repeat"/>
    <property type="match status" value="1"/>
</dbReference>
<dbReference type="InterPro" id="IPR030395">
    <property type="entry name" value="GP_PDE_dom"/>
</dbReference>
<keyword evidence="7" id="KW-1185">Reference proteome</keyword>
<protein>
    <submittedName>
        <fullName evidence="6 8">Ankyrin repeat protein nuc-2</fullName>
    </submittedName>
</protein>
<evidence type="ECO:0000256" key="2">
    <source>
        <dbReference type="ARBA" id="ARBA00023043"/>
    </source>
</evidence>
<sequence length="1080" mass="120049">MDFNFSGRKFGKQIQRRQLDIPEYAASFVDYKALKKLIKKLSSTPVISARDEGIPSLDGFDPPATLQANKDKFFFRLERELEKVNIFYLQKEAELKIRLTSLLDQKRSLQAQTAPVSRLSSRYIALEEGFKQYVNDLNKLQQFVEVNQTAFTKILKKWDKTSKSQQKEVFLARAVEVQPCFNQDVIGDLSDQATTNLQDFADWAEGGEIRQTPNERPIEIGKPLAEDLEIESQLLQAAIVGDTTALREWINRLASSPDANERFTKAFLSTSEEAPEQSLHILLESQLVDLTRTDEINQRNILHKATISGRRLLLDVGVAGNVDARAVDVYGRLPIHYACIHGFVEMIPLLVEQSPETINAKDHDNFTPLIRSIVSNKLDCVRVLLEVGASIDPSSEKDHVPLNLACQHGSAPIVALLLERKPKILPDAEGLYPQHLAARSTKTLDILQMLKTYGADLDQPDHLYQWTPLFHAASEGNVQCLRLLIEECKVNCDAKDEKGLSALYYATWEGHIECIRLLSCHMRRASASHRTHGLKPRTPLAVPVVSSSPFPSSLDAESIPPITLPPPIMPLRRYGHNFLDSKTFVVLNFGDLGYEPIQFYDDNKYPAARLTISSKSSDLIPRNLLLPIQDEFKTISFQIDNVDTFSLDFDIYPTFGARVIARAVASSRIFTSKTSSSGRWHLELLDLRLRTIGRISFNFQVVRPFPGVPLEITNFATYWKATTNERNPSDEIIPQSFSPSSAMQSLSSNLSLGSHHHTPSTLKITGSSLSGSYVRLFVQLTADNVPVLYPHWRVSHYGLDVPISNLTASQFSDIGASQQNRVPFSLDSLKHATISDTPALSSQLAKSFATLSDVLSAVPLDINVELHCVFPRRAQAEQLRLTPNRNINEVADAVLRALFEHARRSREGEHDGTEHSGRGVVFSSSSPELCIALNWKQPNYPVLLCSELDPSDTMPPPPLPRWVSSTTETATSHVTLSVKEAVQVAQSNNFMGLICSSRLLALAPALITTIKNAGLVLVEDIPSEPSPRTSLHGAESMDVDSDRTNKVWERGSWGRGSGSADIDGTLTGNAVLRFVEGVGM</sequence>
<evidence type="ECO:0000259" key="4">
    <source>
        <dbReference type="PROSITE" id="PS51382"/>
    </source>
</evidence>
<dbReference type="CDD" id="cd14483">
    <property type="entry name" value="SPX_PHO81_NUC-2_like"/>
    <property type="match status" value="1"/>
</dbReference>
<dbReference type="PROSITE" id="PS51382">
    <property type="entry name" value="SPX"/>
    <property type="match status" value="1"/>
</dbReference>
<feature type="domain" description="SPX" evidence="4">
    <location>
        <begin position="8"/>
        <end position="172"/>
    </location>
</feature>
<dbReference type="Gene3D" id="1.25.40.20">
    <property type="entry name" value="Ankyrin repeat-containing domain"/>
    <property type="match status" value="1"/>
</dbReference>
<dbReference type="Pfam" id="PF25329">
    <property type="entry name" value="C2_GDE1"/>
    <property type="match status" value="1"/>
</dbReference>
<reference evidence="6 8" key="1">
    <citation type="submission" date="2020-01" db="EMBL/GenBank/DDBJ databases">
        <authorList>
            <consortium name="DOE Joint Genome Institute"/>
            <person name="Haridas S."/>
            <person name="Albert R."/>
            <person name="Binder M."/>
            <person name="Bloem J."/>
            <person name="Labutti K."/>
            <person name="Salamov A."/>
            <person name="Andreopoulos B."/>
            <person name="Baker S.E."/>
            <person name="Barry K."/>
            <person name="Bills G."/>
            <person name="Bluhm B.H."/>
            <person name="Cannon C."/>
            <person name="Castanera R."/>
            <person name="Culley D.E."/>
            <person name="Daum C."/>
            <person name="Ezra D."/>
            <person name="Gonzalez J.B."/>
            <person name="Henrissat B."/>
            <person name="Kuo A."/>
            <person name="Liang C."/>
            <person name="Lipzen A."/>
            <person name="Lutzoni F."/>
            <person name="Magnuson J."/>
            <person name="Mondo S."/>
            <person name="Nolan M."/>
            <person name="Ohm R."/>
            <person name="Pangilinan J."/>
            <person name="Park H.-J."/>
            <person name="Ramirez L."/>
            <person name="Alfaro M."/>
            <person name="Sun H."/>
            <person name="Tritt A."/>
            <person name="Yoshinaga Y."/>
            <person name="Zwiers L.-H."/>
            <person name="Turgeon B.G."/>
            <person name="Goodwin S.B."/>
            <person name="Spatafora J.W."/>
            <person name="Crous P.W."/>
            <person name="Grigoriev I.V."/>
        </authorList>
    </citation>
    <scope>NUCLEOTIDE SEQUENCE</scope>
    <source>
        <strain evidence="6 8">CBS 781.70</strain>
    </source>
</reference>
<dbReference type="OrthoDB" id="1577640at2759"/>
<dbReference type="PROSITE" id="PS51704">
    <property type="entry name" value="GP_PDE"/>
    <property type="match status" value="1"/>
</dbReference>
<feature type="domain" description="GP-PDE" evidence="5">
    <location>
        <begin position="742"/>
        <end position="1054"/>
    </location>
</feature>
<proteinExistence type="predicted"/>
<gene>
    <name evidence="6 8" type="ORF">P152DRAFT_475153</name>
</gene>
<dbReference type="InterPro" id="IPR004331">
    <property type="entry name" value="SPX_dom"/>
</dbReference>
<dbReference type="SMART" id="SM00248">
    <property type="entry name" value="ANK"/>
    <property type="match status" value="6"/>
</dbReference>
<dbReference type="GO" id="GO:0008081">
    <property type="term" value="F:phosphoric diester hydrolase activity"/>
    <property type="evidence" value="ECO:0007669"/>
    <property type="project" value="InterPro"/>
</dbReference>
<keyword evidence="2 3" id="KW-0040">ANK repeat</keyword>
<dbReference type="PROSITE" id="PS50088">
    <property type="entry name" value="ANK_REPEAT"/>
    <property type="match status" value="2"/>
</dbReference>
<evidence type="ECO:0000313" key="6">
    <source>
        <dbReference type="EMBL" id="KAF1811111.1"/>
    </source>
</evidence>
<accession>A0A6G1FZK1</accession>
<dbReference type="Proteomes" id="UP000504638">
    <property type="component" value="Unplaced"/>
</dbReference>
<dbReference type="InterPro" id="IPR002110">
    <property type="entry name" value="Ankyrin_rpt"/>
</dbReference>
<organism evidence="6">
    <name type="scientific">Eremomyces bilateralis CBS 781.70</name>
    <dbReference type="NCBI Taxonomy" id="1392243"/>
    <lineage>
        <taxon>Eukaryota</taxon>
        <taxon>Fungi</taxon>
        <taxon>Dikarya</taxon>
        <taxon>Ascomycota</taxon>
        <taxon>Pezizomycotina</taxon>
        <taxon>Dothideomycetes</taxon>
        <taxon>Dothideomycetes incertae sedis</taxon>
        <taxon>Eremomycetales</taxon>
        <taxon>Eremomycetaceae</taxon>
        <taxon>Eremomyces</taxon>
    </lineage>
</organism>
<dbReference type="SUPFAM" id="SSF51695">
    <property type="entry name" value="PLC-like phosphodiesterases"/>
    <property type="match status" value="1"/>
</dbReference>
<dbReference type="Gene3D" id="3.20.20.190">
    <property type="entry name" value="Phosphatidylinositol (PI) phosphodiesterase"/>
    <property type="match status" value="1"/>
</dbReference>
<dbReference type="GeneID" id="54421964"/>
<dbReference type="EMBL" id="ML975163">
    <property type="protein sequence ID" value="KAF1811111.1"/>
    <property type="molecule type" value="Genomic_DNA"/>
</dbReference>